<dbReference type="AlphaFoldDB" id="A0A7W6BXH3"/>
<reference evidence="1 2" key="1">
    <citation type="submission" date="2020-08" db="EMBL/GenBank/DDBJ databases">
        <title>Genomic Encyclopedia of Type Strains, Phase IV (KMG-IV): sequencing the most valuable type-strain genomes for metagenomic binning, comparative biology and taxonomic classification.</title>
        <authorList>
            <person name="Goeker M."/>
        </authorList>
    </citation>
    <scope>NUCLEOTIDE SEQUENCE [LARGE SCALE GENOMIC DNA]</scope>
    <source>
        <strain evidence="1 2">DSM 25024</strain>
    </source>
</reference>
<dbReference type="Proteomes" id="UP000531216">
    <property type="component" value="Unassembled WGS sequence"/>
</dbReference>
<protein>
    <submittedName>
        <fullName evidence="1">Uncharacterized protein</fullName>
    </submittedName>
</protein>
<accession>A0A7W6BXH3</accession>
<name>A0A7W6BXH3_9HYPH</name>
<dbReference type="RefSeq" id="WP_175526718.1">
    <property type="nucleotide sequence ID" value="NZ_CP181348.1"/>
</dbReference>
<keyword evidence="2" id="KW-1185">Reference proteome</keyword>
<organism evidence="1 2">
    <name type="scientific">Aureimonas phyllosphaerae</name>
    <dbReference type="NCBI Taxonomy" id="1166078"/>
    <lineage>
        <taxon>Bacteria</taxon>
        <taxon>Pseudomonadati</taxon>
        <taxon>Pseudomonadota</taxon>
        <taxon>Alphaproteobacteria</taxon>
        <taxon>Hyphomicrobiales</taxon>
        <taxon>Aurantimonadaceae</taxon>
        <taxon>Aureimonas</taxon>
    </lineage>
</organism>
<gene>
    <name evidence="1" type="ORF">GGR05_000638</name>
</gene>
<sequence>MIVRLSVVTSLLALFAVSFSTLVERDRAAHSPVATVSQGCYDQGAVCVR</sequence>
<proteinExistence type="predicted"/>
<comment type="caution">
    <text evidence="1">The sequence shown here is derived from an EMBL/GenBank/DDBJ whole genome shotgun (WGS) entry which is preliminary data.</text>
</comment>
<evidence type="ECO:0000313" key="1">
    <source>
        <dbReference type="EMBL" id="MBB3934527.1"/>
    </source>
</evidence>
<dbReference type="EMBL" id="JACIDO010000001">
    <property type="protein sequence ID" value="MBB3934527.1"/>
    <property type="molecule type" value="Genomic_DNA"/>
</dbReference>
<evidence type="ECO:0000313" key="2">
    <source>
        <dbReference type="Proteomes" id="UP000531216"/>
    </source>
</evidence>